<dbReference type="InterPro" id="IPR001810">
    <property type="entry name" value="F-box_dom"/>
</dbReference>
<dbReference type="FunCoup" id="A0A1X2HBW9">
    <property type="interactions" value="4"/>
</dbReference>
<evidence type="ECO:0000313" key="4">
    <source>
        <dbReference type="EMBL" id="ORY96267.1"/>
    </source>
</evidence>
<feature type="region of interest" description="Disordered" evidence="2">
    <location>
        <begin position="496"/>
        <end position="538"/>
    </location>
</feature>
<dbReference type="InterPro" id="IPR019734">
    <property type="entry name" value="TPR_rpt"/>
</dbReference>
<dbReference type="CDD" id="cd09917">
    <property type="entry name" value="F-box_SF"/>
    <property type="match status" value="1"/>
</dbReference>
<proteinExistence type="predicted"/>
<comment type="caution">
    <text evidence="4">The sequence shown here is derived from an EMBL/GenBank/DDBJ whole genome shotgun (WGS) entry which is preliminary data.</text>
</comment>
<dbReference type="InterPro" id="IPR036047">
    <property type="entry name" value="F-box-like_dom_sf"/>
</dbReference>
<dbReference type="PROSITE" id="PS50181">
    <property type="entry name" value="FBOX"/>
    <property type="match status" value="1"/>
</dbReference>
<dbReference type="SMART" id="SM00256">
    <property type="entry name" value="FBOX"/>
    <property type="match status" value="1"/>
</dbReference>
<dbReference type="PROSITE" id="PS50005">
    <property type="entry name" value="TPR"/>
    <property type="match status" value="1"/>
</dbReference>
<dbReference type="SUPFAM" id="SSF52047">
    <property type="entry name" value="RNI-like"/>
    <property type="match status" value="1"/>
</dbReference>
<dbReference type="InterPro" id="IPR032675">
    <property type="entry name" value="LRR_dom_sf"/>
</dbReference>
<evidence type="ECO:0000259" key="3">
    <source>
        <dbReference type="PROSITE" id="PS50181"/>
    </source>
</evidence>
<evidence type="ECO:0000256" key="1">
    <source>
        <dbReference type="PROSITE-ProRule" id="PRU00339"/>
    </source>
</evidence>
<dbReference type="InterPro" id="IPR011990">
    <property type="entry name" value="TPR-like_helical_dom_sf"/>
</dbReference>
<dbReference type="Proteomes" id="UP000242180">
    <property type="component" value="Unassembled WGS sequence"/>
</dbReference>
<accession>A0A1X2HBW9</accession>
<dbReference type="OrthoDB" id="2277359at2759"/>
<name>A0A1X2HBW9_SYNRA</name>
<feature type="compositionally biased region" description="Acidic residues" evidence="2">
    <location>
        <begin position="524"/>
        <end position="538"/>
    </location>
</feature>
<protein>
    <recommendedName>
        <fullName evidence="3">F-box domain-containing protein</fullName>
    </recommendedName>
</protein>
<dbReference type="InParanoid" id="A0A1X2HBW9"/>
<organism evidence="4 5">
    <name type="scientific">Syncephalastrum racemosum</name>
    <name type="common">Filamentous fungus</name>
    <dbReference type="NCBI Taxonomy" id="13706"/>
    <lineage>
        <taxon>Eukaryota</taxon>
        <taxon>Fungi</taxon>
        <taxon>Fungi incertae sedis</taxon>
        <taxon>Mucoromycota</taxon>
        <taxon>Mucoromycotina</taxon>
        <taxon>Mucoromycetes</taxon>
        <taxon>Mucorales</taxon>
        <taxon>Syncephalastraceae</taxon>
        <taxon>Syncephalastrum</taxon>
    </lineage>
</organism>
<feature type="domain" description="F-box" evidence="3">
    <location>
        <begin position="133"/>
        <end position="180"/>
    </location>
</feature>
<keyword evidence="5" id="KW-1185">Reference proteome</keyword>
<dbReference type="AlphaFoldDB" id="A0A1X2HBW9"/>
<dbReference type="Gene3D" id="1.25.40.10">
    <property type="entry name" value="Tetratricopeptide repeat domain"/>
    <property type="match status" value="1"/>
</dbReference>
<dbReference type="Pfam" id="PF12937">
    <property type="entry name" value="F-box-like"/>
    <property type="match status" value="1"/>
</dbReference>
<feature type="compositionally biased region" description="Acidic residues" evidence="2">
    <location>
        <begin position="502"/>
        <end position="517"/>
    </location>
</feature>
<dbReference type="EMBL" id="MCGN01000005">
    <property type="protein sequence ID" value="ORY96267.1"/>
    <property type="molecule type" value="Genomic_DNA"/>
</dbReference>
<dbReference type="SUPFAM" id="SSF81383">
    <property type="entry name" value="F-box domain"/>
    <property type="match status" value="1"/>
</dbReference>
<gene>
    <name evidence="4" type="ORF">BCR43DRAFT_524392</name>
</gene>
<feature type="repeat" description="TPR" evidence="1">
    <location>
        <begin position="11"/>
        <end position="44"/>
    </location>
</feature>
<keyword evidence="1" id="KW-0802">TPR repeat</keyword>
<dbReference type="Gene3D" id="3.80.10.10">
    <property type="entry name" value="Ribonuclease Inhibitor"/>
    <property type="match status" value="1"/>
</dbReference>
<reference evidence="4 5" key="1">
    <citation type="submission" date="2016-07" db="EMBL/GenBank/DDBJ databases">
        <title>Pervasive Adenine N6-methylation of Active Genes in Fungi.</title>
        <authorList>
            <consortium name="DOE Joint Genome Institute"/>
            <person name="Mondo S.J."/>
            <person name="Dannebaum R.O."/>
            <person name="Kuo R.C."/>
            <person name="Labutti K."/>
            <person name="Haridas S."/>
            <person name="Kuo A."/>
            <person name="Salamov A."/>
            <person name="Ahrendt S.R."/>
            <person name="Lipzen A."/>
            <person name="Sullivan W."/>
            <person name="Andreopoulos W.B."/>
            <person name="Clum A."/>
            <person name="Lindquist E."/>
            <person name="Daum C."/>
            <person name="Ramamoorthy G.K."/>
            <person name="Gryganskyi A."/>
            <person name="Culley D."/>
            <person name="Magnuson J.K."/>
            <person name="James T.Y."/>
            <person name="O'Malley M.A."/>
            <person name="Stajich J.E."/>
            <person name="Spatafora J.W."/>
            <person name="Visel A."/>
            <person name="Grigoriev I.V."/>
        </authorList>
    </citation>
    <scope>NUCLEOTIDE SEQUENCE [LARGE SCALE GENOMIC DNA]</scope>
    <source>
        <strain evidence="4 5">NRRL 2496</strain>
    </source>
</reference>
<evidence type="ECO:0000313" key="5">
    <source>
        <dbReference type="Proteomes" id="UP000242180"/>
    </source>
</evidence>
<dbReference type="SUPFAM" id="SSF48452">
    <property type="entry name" value="TPR-like"/>
    <property type="match status" value="1"/>
</dbReference>
<evidence type="ECO:0000256" key="2">
    <source>
        <dbReference type="SAM" id="MobiDB-lite"/>
    </source>
</evidence>
<sequence length="538" mass="62230">MNDDETGNMSADYCVELGQEHFKEARYEEAYKASEAALTLLPDHVEALKLQLIAGRKLKQKPQLLQISAEKFMDASPTTGIGYLCYCEWLLSKGKLVEALDLLKSATRFRVLHDDPHKDQMHDLLYRIRKTPLNFLVGLPPDVLCQVFSFLSFKDKVHCAAVSRVWRYVLTNIPFLWRDIHIECPPGKELITVPAIKRYSEWATSHIRSLRIPLSHEVLSLLSRPPFHHLRQVDFSADTDEVMDPVIFGLIMEEVAEPWRHLGFNGTITPVKTVLECLLAYCPKIQSLTLHRDVLMEPLEVTNQALDAIEELRLLGCPTMQHRDIGAICNLCPNVKHLHLGECYALVCQTTFAELSKLKHLKKLSLYFTTDYRYSTSSIREYLQGQPLEVLELPDCRLRGYIILDIIEVMTQGMVIWQDKGYSVSDEHARMALVKDIRSYDAEREREQAHHRSHRPRVRYRGRRQAHYAHVDYYHNDHEYDSEEDDQYDEELADFVVNDGYSDSEDDEYDDDGEYQDDSATSNGEEDNDSEEPEAYED</sequence>